<proteinExistence type="predicted"/>
<comment type="caution">
    <text evidence="2">The sequence shown here is derived from an EMBL/GenBank/DDBJ whole genome shotgun (WGS) entry which is preliminary data.</text>
</comment>
<accession>A0ABP5V8Z8</accession>
<evidence type="ECO:0000256" key="1">
    <source>
        <dbReference type="SAM" id="MobiDB-lite"/>
    </source>
</evidence>
<sequence>MPVRSRAQEAAEAATATGPVTRLVPISAESEVSTAPTLRNRGSEQKPPGRGARPCPPSVPRVQRVLRTSSSRVVSGHGARFGGTAPTVCLPLPACPVPLRRTSDPLQHYRA</sequence>
<organism evidence="2 3">
    <name type="scientific">Streptomyces glaucosporus</name>
    <dbReference type="NCBI Taxonomy" id="284044"/>
    <lineage>
        <taxon>Bacteria</taxon>
        <taxon>Bacillati</taxon>
        <taxon>Actinomycetota</taxon>
        <taxon>Actinomycetes</taxon>
        <taxon>Kitasatosporales</taxon>
        <taxon>Streptomycetaceae</taxon>
        <taxon>Streptomyces</taxon>
    </lineage>
</organism>
<dbReference type="EMBL" id="BAAATJ010000008">
    <property type="protein sequence ID" value="GAA2396859.1"/>
    <property type="molecule type" value="Genomic_DNA"/>
</dbReference>
<name>A0ABP5V8Z8_9ACTN</name>
<evidence type="ECO:0000313" key="3">
    <source>
        <dbReference type="Proteomes" id="UP001500058"/>
    </source>
</evidence>
<evidence type="ECO:0000313" key="2">
    <source>
        <dbReference type="EMBL" id="GAA2396859.1"/>
    </source>
</evidence>
<gene>
    <name evidence="2" type="ORF">GCM10010420_23270</name>
</gene>
<feature type="compositionally biased region" description="Low complexity" evidence="1">
    <location>
        <begin position="8"/>
        <end position="17"/>
    </location>
</feature>
<keyword evidence="3" id="KW-1185">Reference proteome</keyword>
<reference evidence="3" key="1">
    <citation type="journal article" date="2019" name="Int. J. Syst. Evol. Microbiol.">
        <title>The Global Catalogue of Microorganisms (GCM) 10K type strain sequencing project: providing services to taxonomists for standard genome sequencing and annotation.</title>
        <authorList>
            <consortium name="The Broad Institute Genomics Platform"/>
            <consortium name="The Broad Institute Genome Sequencing Center for Infectious Disease"/>
            <person name="Wu L."/>
            <person name="Ma J."/>
        </authorList>
    </citation>
    <scope>NUCLEOTIDE SEQUENCE [LARGE SCALE GENOMIC DNA]</scope>
    <source>
        <strain evidence="3">JCM 6921</strain>
    </source>
</reference>
<feature type="region of interest" description="Disordered" evidence="1">
    <location>
        <begin position="1"/>
        <end position="60"/>
    </location>
</feature>
<protein>
    <submittedName>
        <fullName evidence="2">Uncharacterized protein</fullName>
    </submittedName>
</protein>
<dbReference type="Proteomes" id="UP001500058">
    <property type="component" value="Unassembled WGS sequence"/>
</dbReference>